<dbReference type="PANTHER" id="PTHR11956">
    <property type="entry name" value="ARGINYL-TRNA SYNTHETASE"/>
    <property type="match status" value="1"/>
</dbReference>
<feature type="domain" description="Arginyl-tRNA synthetase catalytic core" evidence="9">
    <location>
        <begin position="144"/>
        <end position="464"/>
    </location>
</feature>
<dbReference type="GO" id="GO:0005739">
    <property type="term" value="C:mitochondrion"/>
    <property type="evidence" value="ECO:0007669"/>
    <property type="project" value="TreeGrafter"/>
</dbReference>
<evidence type="ECO:0000256" key="2">
    <source>
        <dbReference type="ARBA" id="ARBA00022741"/>
    </source>
</evidence>
<reference evidence="10 11" key="1">
    <citation type="submission" date="2016-04" db="EMBL/GenBank/DDBJ databases">
        <title>The genome of Intoshia linei affirms orthonectids as highly simplified spiralians.</title>
        <authorList>
            <person name="Mikhailov K.V."/>
            <person name="Slusarev G.S."/>
            <person name="Nikitin M.A."/>
            <person name="Logacheva M.D."/>
            <person name="Penin A."/>
            <person name="Aleoshin V."/>
            <person name="Panchin Y.V."/>
        </authorList>
    </citation>
    <scope>NUCLEOTIDE SEQUENCE [LARGE SCALE GENOMIC DNA]</scope>
    <source>
        <strain evidence="10">Intl2013</strain>
        <tissue evidence="10">Whole animal</tissue>
    </source>
</reference>
<sequence>MSLNLRKLAAYRILSCVERLQNIGFVNHSSHITATTKFISNYKKKTKNISRQYNMSVSIDKLQKFNYFPTFKKKEEFDKYKYTIAKMIEIDDNINNVNLVGNEFLMQIDYKLFIESVYETIITHKEDFGFNAPLNNYSLVNGVYKSRQYKNVCIEYSSPNIAKRFHYGHFRSTMIGHVLANIYELLHDNVVRLNYYGDWGMQMGILLSNVDEKIFEKSADEILCTLNRIYSEKSNNITLETKQKALNSIMKLEQGDLKLTSIWQKLKNISIQEYENTYKLLDVQFCDSEYESNYDKESKIMTDYLFDKGIAKKNEYGTYVKNEDKNILLKRKDGTSLYIARDLAAYFTRKDKYKSYQFVYVTESGQYEHFTKLKKLINLIEPTTETFDHLMFGRIHKLSSRKGSDVLLETILSKITWQVIDRLKSNKNTRLEPKEYETIGSKIAIAVLLINDLKRPIKQDYEFDIDAVINNIKSGKCGMAILLCHARLF</sequence>
<organism evidence="10 11">
    <name type="scientific">Intoshia linei</name>
    <dbReference type="NCBI Taxonomy" id="1819745"/>
    <lineage>
        <taxon>Eukaryota</taxon>
        <taxon>Metazoa</taxon>
        <taxon>Spiralia</taxon>
        <taxon>Lophotrochozoa</taxon>
        <taxon>Mesozoa</taxon>
        <taxon>Orthonectida</taxon>
        <taxon>Rhopaluridae</taxon>
        <taxon>Intoshia</taxon>
    </lineage>
</organism>
<dbReference type="GO" id="GO:0005524">
    <property type="term" value="F:ATP binding"/>
    <property type="evidence" value="ECO:0007669"/>
    <property type="project" value="UniProtKB-KW"/>
</dbReference>
<keyword evidence="3 8" id="KW-0067">ATP-binding</keyword>
<keyword evidence="4 8" id="KW-0030">Aminoacyl-tRNA synthetase</keyword>
<dbReference type="InterPro" id="IPR035684">
    <property type="entry name" value="ArgRS_core"/>
</dbReference>
<name>A0A177AU31_9BILA</name>
<proteinExistence type="inferred from homology"/>
<dbReference type="InterPro" id="IPR001412">
    <property type="entry name" value="aa-tRNA-synth_I_CS"/>
</dbReference>
<accession>A0A177AU31</accession>
<dbReference type="GO" id="GO:0006420">
    <property type="term" value="P:arginyl-tRNA aminoacylation"/>
    <property type="evidence" value="ECO:0007669"/>
    <property type="project" value="InterPro"/>
</dbReference>
<keyword evidence="8" id="KW-0648">Protein biosynthesis</keyword>
<dbReference type="EMBL" id="LWCA01001340">
    <property type="protein sequence ID" value="OAF65340.1"/>
    <property type="molecule type" value="Genomic_DNA"/>
</dbReference>
<dbReference type="InterPro" id="IPR014729">
    <property type="entry name" value="Rossmann-like_a/b/a_fold"/>
</dbReference>
<dbReference type="Gene3D" id="3.40.50.620">
    <property type="entry name" value="HUPs"/>
    <property type="match status" value="1"/>
</dbReference>
<evidence type="ECO:0000256" key="1">
    <source>
        <dbReference type="ARBA" id="ARBA00022598"/>
    </source>
</evidence>
<dbReference type="GO" id="GO:0004814">
    <property type="term" value="F:arginine-tRNA ligase activity"/>
    <property type="evidence" value="ECO:0007669"/>
    <property type="project" value="InterPro"/>
</dbReference>
<keyword evidence="1 8" id="KW-0436">Ligase</keyword>
<dbReference type="Proteomes" id="UP000078046">
    <property type="component" value="Unassembled WGS sequence"/>
</dbReference>
<dbReference type="AlphaFoldDB" id="A0A177AU31"/>
<protein>
    <recommendedName>
        <fullName evidence="6">Probable arginine--tRNA ligase, mitochondrial</fullName>
    </recommendedName>
    <alternativeName>
        <fullName evidence="5">Arginyl-tRNA synthetase</fullName>
    </alternativeName>
</protein>
<evidence type="ECO:0000256" key="6">
    <source>
        <dbReference type="ARBA" id="ARBA00039495"/>
    </source>
</evidence>
<keyword evidence="11" id="KW-1185">Reference proteome</keyword>
<evidence type="ECO:0000313" key="11">
    <source>
        <dbReference type="Proteomes" id="UP000078046"/>
    </source>
</evidence>
<evidence type="ECO:0000256" key="5">
    <source>
        <dbReference type="ARBA" id="ARBA00033033"/>
    </source>
</evidence>
<evidence type="ECO:0000256" key="4">
    <source>
        <dbReference type="ARBA" id="ARBA00023146"/>
    </source>
</evidence>
<comment type="caution">
    <text evidence="10">The sequence shown here is derived from an EMBL/GenBank/DDBJ whole genome shotgun (WGS) entry which is preliminary data.</text>
</comment>
<dbReference type="OrthoDB" id="68056at2759"/>
<dbReference type="Pfam" id="PF00750">
    <property type="entry name" value="tRNA-synt_1d"/>
    <property type="match status" value="1"/>
</dbReference>
<dbReference type="PANTHER" id="PTHR11956:SF11">
    <property type="entry name" value="ARGININE--TRNA LIGASE, MITOCHONDRIAL-RELATED"/>
    <property type="match status" value="1"/>
</dbReference>
<keyword evidence="2 8" id="KW-0547">Nucleotide-binding</keyword>
<comment type="function">
    <text evidence="7">Catalyzes the attachment of arginine to tRNA(Arg) in a two-step reaction: arginine is first activated by ATP to form Arg-AMP and then transferred to the acceptor end of tRNA(Arg).</text>
</comment>
<feature type="non-terminal residue" evidence="10">
    <location>
        <position position="489"/>
    </location>
</feature>
<dbReference type="PROSITE" id="PS00178">
    <property type="entry name" value="AA_TRNA_LIGASE_I"/>
    <property type="match status" value="1"/>
</dbReference>
<comment type="similarity">
    <text evidence="8">Belongs to the class-I aminoacyl-tRNA synthetase family.</text>
</comment>
<evidence type="ECO:0000259" key="9">
    <source>
        <dbReference type="Pfam" id="PF00750"/>
    </source>
</evidence>
<gene>
    <name evidence="10" type="ORF">A3Q56_06951</name>
</gene>
<evidence type="ECO:0000313" key="10">
    <source>
        <dbReference type="EMBL" id="OAF65340.1"/>
    </source>
</evidence>
<dbReference type="GO" id="GO:0032543">
    <property type="term" value="P:mitochondrial translation"/>
    <property type="evidence" value="ECO:0007669"/>
    <property type="project" value="TreeGrafter"/>
</dbReference>
<evidence type="ECO:0000256" key="8">
    <source>
        <dbReference type="RuleBase" id="RU363038"/>
    </source>
</evidence>
<dbReference type="PRINTS" id="PR01038">
    <property type="entry name" value="TRNASYNTHARG"/>
</dbReference>
<evidence type="ECO:0000256" key="3">
    <source>
        <dbReference type="ARBA" id="ARBA00022840"/>
    </source>
</evidence>
<evidence type="ECO:0000256" key="7">
    <source>
        <dbReference type="ARBA" id="ARBA00049595"/>
    </source>
</evidence>
<dbReference type="SUPFAM" id="SSF52374">
    <property type="entry name" value="Nucleotidylyl transferase"/>
    <property type="match status" value="1"/>
</dbReference>
<dbReference type="InterPro" id="IPR001278">
    <property type="entry name" value="Arg-tRNA-ligase"/>
</dbReference>